<protein>
    <submittedName>
        <fullName evidence="2">DUF2961 domain-containing protein</fullName>
    </submittedName>
</protein>
<name>A0ABT8L0L0_9BACT</name>
<dbReference type="Proteomes" id="UP001172082">
    <property type="component" value="Unassembled WGS sequence"/>
</dbReference>
<organism evidence="2 3">
    <name type="scientific">Splendidivirga corallicola</name>
    <dbReference type="NCBI Taxonomy" id="3051826"/>
    <lineage>
        <taxon>Bacteria</taxon>
        <taxon>Pseudomonadati</taxon>
        <taxon>Bacteroidota</taxon>
        <taxon>Cytophagia</taxon>
        <taxon>Cytophagales</taxon>
        <taxon>Splendidivirgaceae</taxon>
        <taxon>Splendidivirga</taxon>
    </lineage>
</organism>
<accession>A0ABT8L0L0</accession>
<dbReference type="Pfam" id="PF11175">
    <property type="entry name" value="DUF2961"/>
    <property type="match status" value="1"/>
</dbReference>
<evidence type="ECO:0000313" key="3">
    <source>
        <dbReference type="Proteomes" id="UP001172082"/>
    </source>
</evidence>
<evidence type="ECO:0000256" key="1">
    <source>
        <dbReference type="SAM" id="SignalP"/>
    </source>
</evidence>
<comment type="caution">
    <text evidence="2">The sequence shown here is derived from an EMBL/GenBank/DDBJ whole genome shotgun (WGS) entry which is preliminary data.</text>
</comment>
<dbReference type="Gene3D" id="2.60.120.1390">
    <property type="match status" value="2"/>
</dbReference>
<keyword evidence="3" id="KW-1185">Reference proteome</keyword>
<evidence type="ECO:0000313" key="2">
    <source>
        <dbReference type="EMBL" id="MDN5205697.1"/>
    </source>
</evidence>
<gene>
    <name evidence="2" type="ORF">QQ008_30210</name>
</gene>
<feature type="signal peptide" evidence="1">
    <location>
        <begin position="1"/>
        <end position="24"/>
    </location>
</feature>
<proteinExistence type="predicted"/>
<dbReference type="RefSeq" id="WP_346755715.1">
    <property type="nucleotide sequence ID" value="NZ_JAUJEA010000025.1"/>
</dbReference>
<sequence>MKNSLKLTVILINVSLSLSFSLNAQERSGEVTLNTLLEELVNREMLSQHPDGLWTLHQASSYERLSLTPEDPEGWYANHDWNHFERLEENSGRSESVLLDVKGPGVITRFWMAGDPNRKSTLRFYIDGDTIPVWEADHPGALIGENKEVGRLLSSRSVEQDQLPINKGARPGHNLYFPIPFDKGIKITSEEPAKRPGASNAIFYNINYRLYHGKVSMESFDKSTINKYKDVLDEINSKLLKFQEQEPAAVRMPGEEKVDNAKLTLQKDDSGELSIVGDRSIIRTLLSINADDMDKAVKDLWIQFFFDDKSTVDVPVGLFFGIGDQLVPTSDWYRKVDTDGNMASFWVMPFQKKAKVRLINKGDQTVSIDLSVASRKTKWTNNSMYFYGNYSQKLEYQITAKKGEDYNFITISSKGIYVGDTYQIQKYRGGWWGEGDEKIYVDGKEFPDHFGTGTEDYYGYAWGHPETFAHPYIGQPIGQANLLNEGGITVNSRVRGLDAIPFNKSLKFDMEQWAWFSGEIDLKWACFWYGP</sequence>
<reference evidence="2" key="1">
    <citation type="submission" date="2023-06" db="EMBL/GenBank/DDBJ databases">
        <title>Genomic of Parafulvivirga corallium.</title>
        <authorList>
            <person name="Wang G."/>
        </authorList>
    </citation>
    <scope>NUCLEOTIDE SEQUENCE</scope>
    <source>
        <strain evidence="2">BMA10</strain>
    </source>
</reference>
<feature type="chain" id="PRO_5046037883" evidence="1">
    <location>
        <begin position="25"/>
        <end position="531"/>
    </location>
</feature>
<keyword evidence="1" id="KW-0732">Signal</keyword>
<dbReference type="EMBL" id="JAUJEA010000025">
    <property type="protein sequence ID" value="MDN5205697.1"/>
    <property type="molecule type" value="Genomic_DNA"/>
</dbReference>
<dbReference type="InterPro" id="IPR021345">
    <property type="entry name" value="DUF2961"/>
</dbReference>